<keyword evidence="5" id="KW-0812">Transmembrane</keyword>
<evidence type="ECO:0000313" key="7">
    <source>
        <dbReference type="Proteomes" id="UP000261340"/>
    </source>
</evidence>
<dbReference type="STRING" id="61819.ENSACIP00000010353"/>
<dbReference type="OMA" id="HEFRIPG"/>
<comment type="similarity">
    <text evidence="1">Belongs to the ANT/ATPSC lysine N-methyltransferase family.</text>
</comment>
<dbReference type="PANTHER" id="PTHR13610:SF5">
    <property type="entry name" value="ADENINE NUCLEOTIDE TRANSLOCASE LYSINE N-METHYLTRANSFERASE"/>
    <property type="match status" value="1"/>
</dbReference>
<dbReference type="InterPro" id="IPR029063">
    <property type="entry name" value="SAM-dependent_MTases_sf"/>
</dbReference>
<reference evidence="6" key="1">
    <citation type="submission" date="2025-08" db="UniProtKB">
        <authorList>
            <consortium name="Ensembl"/>
        </authorList>
    </citation>
    <scope>IDENTIFICATION</scope>
</reference>
<evidence type="ECO:0000313" key="6">
    <source>
        <dbReference type="Ensembl" id="ENSACIP00000010353.1"/>
    </source>
</evidence>
<accession>A0A3Q0RKE7</accession>
<dbReference type="Ensembl" id="ENSACIT00000010649.1">
    <property type="protein sequence ID" value="ENSACIP00000010353.1"/>
    <property type="gene ID" value="ENSACIG00000008101.1"/>
</dbReference>
<evidence type="ECO:0000256" key="2">
    <source>
        <dbReference type="ARBA" id="ARBA00022603"/>
    </source>
</evidence>
<proteinExistence type="inferred from homology"/>
<protein>
    <submittedName>
        <fullName evidence="6">Adenine nucleotide translocase lysine methyltransferase</fullName>
    </submittedName>
</protein>
<dbReference type="GeneTree" id="ENSGT00390000014771"/>
<dbReference type="Gene3D" id="3.40.50.150">
    <property type="entry name" value="Vaccinia Virus protein VP39"/>
    <property type="match status" value="1"/>
</dbReference>
<keyword evidence="5" id="KW-0472">Membrane</keyword>
<keyword evidence="4" id="KW-0949">S-adenosyl-L-methionine</keyword>
<dbReference type="PANTHER" id="PTHR13610">
    <property type="entry name" value="METHYLTRANSFERASE DOMAIN-CONTAINING PROTEIN"/>
    <property type="match status" value="1"/>
</dbReference>
<dbReference type="GO" id="GO:0032259">
    <property type="term" value="P:methylation"/>
    <property type="evidence" value="ECO:0007669"/>
    <property type="project" value="UniProtKB-KW"/>
</dbReference>
<keyword evidence="3" id="KW-0808">Transferase</keyword>
<evidence type="ECO:0000256" key="1">
    <source>
        <dbReference type="ARBA" id="ARBA00010633"/>
    </source>
</evidence>
<evidence type="ECO:0000256" key="4">
    <source>
        <dbReference type="ARBA" id="ARBA00022691"/>
    </source>
</evidence>
<reference evidence="6" key="2">
    <citation type="submission" date="2025-09" db="UniProtKB">
        <authorList>
            <consortium name="Ensembl"/>
        </authorList>
    </citation>
    <scope>IDENTIFICATION</scope>
</reference>
<dbReference type="SUPFAM" id="SSF53335">
    <property type="entry name" value="S-adenosyl-L-methionine-dependent methyltransferases"/>
    <property type="match status" value="1"/>
</dbReference>
<sequence>MDDDTQDEAFAELKSRPLGGWGVAQIGVGTGLAVYAMWVGILQPGFRKVPLRLQVPYIPASRAQVQNVMTLLRGRKGDLVDLGSGDGRIVLEAHQYGFSPAVGYELNPWLVRLARFHAWRAGHHGKVSYRREDLWKVDLTKCKNVTVFLAPSVLSLLQEKLQTELPDDALVVAGRFPFPDWKPCRIEGHGVDRAWAYSVQAQRQHTVNKNDDLTAT</sequence>
<keyword evidence="2" id="KW-0489">Methyltransferase</keyword>
<dbReference type="AlphaFoldDB" id="A0A3Q0RKE7"/>
<dbReference type="GO" id="GO:1905706">
    <property type="term" value="P:regulation of mitochondrial ATP synthesis coupled proton transport"/>
    <property type="evidence" value="ECO:0007669"/>
    <property type="project" value="TreeGrafter"/>
</dbReference>
<keyword evidence="5" id="KW-1133">Transmembrane helix</keyword>
<dbReference type="Proteomes" id="UP000261340">
    <property type="component" value="Unplaced"/>
</dbReference>
<evidence type="ECO:0000256" key="3">
    <source>
        <dbReference type="ARBA" id="ARBA00022679"/>
    </source>
</evidence>
<keyword evidence="7" id="KW-1185">Reference proteome</keyword>
<organism evidence="6 7">
    <name type="scientific">Amphilophus citrinellus</name>
    <name type="common">Midas cichlid</name>
    <name type="synonym">Cichlasoma citrinellum</name>
    <dbReference type="NCBI Taxonomy" id="61819"/>
    <lineage>
        <taxon>Eukaryota</taxon>
        <taxon>Metazoa</taxon>
        <taxon>Chordata</taxon>
        <taxon>Craniata</taxon>
        <taxon>Vertebrata</taxon>
        <taxon>Euteleostomi</taxon>
        <taxon>Actinopterygii</taxon>
        <taxon>Neopterygii</taxon>
        <taxon>Teleostei</taxon>
        <taxon>Neoteleostei</taxon>
        <taxon>Acanthomorphata</taxon>
        <taxon>Ovalentaria</taxon>
        <taxon>Cichlomorphae</taxon>
        <taxon>Cichliformes</taxon>
        <taxon>Cichlidae</taxon>
        <taxon>New World cichlids</taxon>
        <taxon>Cichlasomatinae</taxon>
        <taxon>Heroini</taxon>
        <taxon>Amphilophus</taxon>
    </lineage>
</organism>
<feature type="transmembrane region" description="Helical" evidence="5">
    <location>
        <begin position="20"/>
        <end position="42"/>
    </location>
</feature>
<dbReference type="InterPro" id="IPR026170">
    <property type="entry name" value="FAM173A/B"/>
</dbReference>
<dbReference type="GO" id="GO:0016279">
    <property type="term" value="F:protein-lysine N-methyltransferase activity"/>
    <property type="evidence" value="ECO:0007669"/>
    <property type="project" value="InterPro"/>
</dbReference>
<name>A0A3Q0RKE7_AMPCI</name>
<evidence type="ECO:0000256" key="5">
    <source>
        <dbReference type="SAM" id="Phobius"/>
    </source>
</evidence>
<dbReference type="GO" id="GO:0005739">
    <property type="term" value="C:mitochondrion"/>
    <property type="evidence" value="ECO:0007669"/>
    <property type="project" value="TreeGrafter"/>
</dbReference>